<keyword evidence="3" id="KW-1185">Reference proteome</keyword>
<evidence type="ECO:0000313" key="2">
    <source>
        <dbReference type="EMBL" id="MDE4908917.1"/>
    </source>
</evidence>
<dbReference type="EMBL" id="JAKELO010000002">
    <property type="protein sequence ID" value="MDE4908917.1"/>
    <property type="molecule type" value="Genomic_DNA"/>
</dbReference>
<dbReference type="InterPro" id="IPR029442">
    <property type="entry name" value="GyrI-like"/>
</dbReference>
<dbReference type="SMART" id="SM00871">
    <property type="entry name" value="AraC_E_bind"/>
    <property type="match status" value="1"/>
</dbReference>
<dbReference type="InterPro" id="IPR010499">
    <property type="entry name" value="AraC_E-bd"/>
</dbReference>
<dbReference type="SUPFAM" id="SSF55136">
    <property type="entry name" value="Probable bacterial effector-binding domain"/>
    <property type="match status" value="1"/>
</dbReference>
<dbReference type="Pfam" id="PF06445">
    <property type="entry name" value="GyrI-like"/>
    <property type="match status" value="1"/>
</dbReference>
<evidence type="ECO:0000313" key="3">
    <source>
        <dbReference type="Proteomes" id="UP001143747"/>
    </source>
</evidence>
<evidence type="ECO:0000259" key="1">
    <source>
        <dbReference type="SMART" id="SM00871"/>
    </source>
</evidence>
<dbReference type="Proteomes" id="UP001143747">
    <property type="component" value="Unassembled WGS sequence"/>
</dbReference>
<gene>
    <name evidence="2" type="ORF">L0665_09895</name>
</gene>
<dbReference type="RefSeq" id="WP_274925529.1">
    <property type="nucleotide sequence ID" value="NZ_JAKELO010000002.1"/>
</dbReference>
<feature type="domain" description="AraC effector-binding" evidence="1">
    <location>
        <begin position="2"/>
        <end position="161"/>
    </location>
</feature>
<dbReference type="InterPro" id="IPR050908">
    <property type="entry name" value="SmbC-like"/>
</dbReference>
<proteinExistence type="predicted"/>
<accession>A0A9Q4KVC4</accession>
<name>A0A9Q4KVC4_9EURY</name>
<dbReference type="PANTHER" id="PTHR40055:SF1">
    <property type="entry name" value="TRANSCRIPTIONAL REGULATOR YGIV-RELATED"/>
    <property type="match status" value="1"/>
</dbReference>
<dbReference type="InterPro" id="IPR011256">
    <property type="entry name" value="Reg_factor_effector_dom_sf"/>
</dbReference>
<sequence>MTDIIITDIAPQTVLGIRRRGFYQEQIPAMIMELFTYVEQEEIEIAGMPLFVCHETSVEETMRAAEEGNADIEVAIPIPSPVEITAEGTDGITCYELPGGTMLKAIHKGPYATSEVTYNEVFEWMAAHKKEGTGPIREVYLNDPGEVAEEDILTEIYVPMG</sequence>
<dbReference type="PANTHER" id="PTHR40055">
    <property type="entry name" value="TRANSCRIPTIONAL REGULATOR YGIV-RELATED"/>
    <property type="match status" value="1"/>
</dbReference>
<organism evidence="2 3">
    <name type="scientific">Methanogenium marinum</name>
    <dbReference type="NCBI Taxonomy" id="348610"/>
    <lineage>
        <taxon>Archaea</taxon>
        <taxon>Methanobacteriati</taxon>
        <taxon>Methanobacteriota</taxon>
        <taxon>Stenosarchaea group</taxon>
        <taxon>Methanomicrobia</taxon>
        <taxon>Methanomicrobiales</taxon>
        <taxon>Methanomicrobiaceae</taxon>
        <taxon>Methanogenium</taxon>
    </lineage>
</organism>
<dbReference type="Gene3D" id="3.20.80.10">
    <property type="entry name" value="Regulatory factor, effector binding domain"/>
    <property type="match status" value="1"/>
</dbReference>
<reference evidence="2" key="1">
    <citation type="submission" date="2022-01" db="EMBL/GenBank/DDBJ databases">
        <title>Draft genome of Methanogenium marinum DSM 15558.</title>
        <authorList>
            <person name="Chen S.-C."/>
            <person name="You Y.-T."/>
        </authorList>
    </citation>
    <scope>NUCLEOTIDE SEQUENCE</scope>
    <source>
        <strain evidence="2">DSM 15558</strain>
    </source>
</reference>
<protein>
    <submittedName>
        <fullName evidence="2">GyrI-like domain-containing protein</fullName>
    </submittedName>
</protein>
<dbReference type="AlphaFoldDB" id="A0A9Q4KVC4"/>
<comment type="caution">
    <text evidence="2">The sequence shown here is derived from an EMBL/GenBank/DDBJ whole genome shotgun (WGS) entry which is preliminary data.</text>
</comment>